<name>A0A318Y130_9FIRM</name>
<protein>
    <submittedName>
        <fullName evidence="1">Peptide maturation system protein (TIGR04066 family)</fullName>
    </submittedName>
</protein>
<dbReference type="InterPro" id="IPR027417">
    <property type="entry name" value="P-loop_NTPase"/>
</dbReference>
<proteinExistence type="predicted"/>
<dbReference type="Gene3D" id="3.40.50.300">
    <property type="entry name" value="P-loop containing nucleotide triphosphate hydrolases"/>
    <property type="match status" value="1"/>
</dbReference>
<gene>
    <name evidence="1" type="ORF">LY28_03627</name>
</gene>
<organism evidence="1 2">
    <name type="scientific">Ruminiclostridium sufflavum DSM 19573</name>
    <dbReference type="NCBI Taxonomy" id="1121337"/>
    <lineage>
        <taxon>Bacteria</taxon>
        <taxon>Bacillati</taxon>
        <taxon>Bacillota</taxon>
        <taxon>Clostridia</taxon>
        <taxon>Eubacteriales</taxon>
        <taxon>Oscillospiraceae</taxon>
        <taxon>Ruminiclostridium</taxon>
    </lineage>
</organism>
<evidence type="ECO:0000313" key="1">
    <source>
        <dbReference type="EMBL" id="PYG84364.1"/>
    </source>
</evidence>
<dbReference type="NCBIfam" id="TIGR04066">
    <property type="entry name" value="nat_prod_clost"/>
    <property type="match status" value="1"/>
</dbReference>
<reference evidence="1 2" key="1">
    <citation type="submission" date="2018-06" db="EMBL/GenBank/DDBJ databases">
        <title>Genomic Encyclopedia of Type Strains, Phase I: the one thousand microbial genomes (KMG-I) project.</title>
        <authorList>
            <person name="Kyrpides N."/>
        </authorList>
    </citation>
    <scope>NUCLEOTIDE SEQUENCE [LARGE SCALE GENOMIC DNA]</scope>
    <source>
        <strain evidence="1 2">DSM 19573</strain>
    </source>
</reference>
<dbReference type="InterPro" id="IPR023823">
    <property type="entry name" value="CHP04066_peptide_maturation"/>
</dbReference>
<dbReference type="RefSeq" id="WP_110463571.1">
    <property type="nucleotide sequence ID" value="NZ_QKMR01000032.1"/>
</dbReference>
<evidence type="ECO:0000313" key="2">
    <source>
        <dbReference type="Proteomes" id="UP000248132"/>
    </source>
</evidence>
<comment type="caution">
    <text evidence="1">The sequence shown here is derived from an EMBL/GenBank/DDBJ whole genome shotgun (WGS) entry which is preliminary data.</text>
</comment>
<accession>A0A318Y130</accession>
<dbReference type="Proteomes" id="UP000248132">
    <property type="component" value="Unassembled WGS sequence"/>
</dbReference>
<dbReference type="EMBL" id="QKMR01000032">
    <property type="protein sequence ID" value="PYG84364.1"/>
    <property type="molecule type" value="Genomic_DNA"/>
</dbReference>
<dbReference type="AlphaFoldDB" id="A0A318Y130"/>
<dbReference type="OrthoDB" id="5464925at2"/>
<keyword evidence="2" id="KW-1185">Reference proteome</keyword>
<sequence>MERVGLVYPYNRKFTPFLRYGSLRKDFRELRLAAPSGWGMAGKDASRADDGYYIGLSVASDFQSELKGCDTVIFCDYSLPLDFEKHIYTKIEQSMHEKKNIICMLKLEKETERKIRTICAYEGIEFICYGDEPDTNYLEEYKPEADLKIKTINTPVIFVLGVGESTNKFDLQLALRDYYLESGYRVSQVGTRKYCEYAGFHSFPGFMLDNSISEADKVFCFNNFIKRIEESENPDIFIIGVPGGIIPINDILFQDFGMLAYQVSCAVRPDVCILSLYYNQYDHNLFRDVNNSVKHKFGYEIDCFNISNIKLDMAYSIQKRKMSFLNVDYRCCDEAANTINLPDRPVFNISNGHDAEKISEFTQGLLEKYAEIALVNEA</sequence>